<feature type="domain" description="Endonuclease/exonuclease/phosphatase" evidence="1">
    <location>
        <begin position="93"/>
        <end position="205"/>
    </location>
</feature>
<dbReference type="AlphaFoldDB" id="A0A1B0D7Y4"/>
<reference evidence="2" key="1">
    <citation type="submission" date="2022-08" db="UniProtKB">
        <authorList>
            <consortium name="EnsemblMetazoa"/>
        </authorList>
    </citation>
    <scope>IDENTIFICATION</scope>
    <source>
        <strain evidence="2">Israel</strain>
    </source>
</reference>
<dbReference type="Pfam" id="PF14529">
    <property type="entry name" value="Exo_endo_phos_2"/>
    <property type="match status" value="1"/>
</dbReference>
<dbReference type="SUPFAM" id="SSF56219">
    <property type="entry name" value="DNase I-like"/>
    <property type="match status" value="1"/>
</dbReference>
<keyword evidence="3" id="KW-1185">Reference proteome</keyword>
<dbReference type="VEuPathDB" id="VectorBase:PPAI003657"/>
<evidence type="ECO:0000259" key="1">
    <source>
        <dbReference type="Pfam" id="PF14529"/>
    </source>
</evidence>
<dbReference type="EMBL" id="AJVK01033342">
    <property type="status" value="NOT_ANNOTATED_CDS"/>
    <property type="molecule type" value="Genomic_DNA"/>
</dbReference>
<dbReference type="EnsemblMetazoa" id="PPAI003657-RA">
    <property type="protein sequence ID" value="PPAI003657-PA"/>
    <property type="gene ID" value="PPAI003657"/>
</dbReference>
<organism evidence="2 3">
    <name type="scientific">Phlebotomus papatasi</name>
    <name type="common">Sandfly</name>
    <dbReference type="NCBI Taxonomy" id="29031"/>
    <lineage>
        <taxon>Eukaryota</taxon>
        <taxon>Metazoa</taxon>
        <taxon>Ecdysozoa</taxon>
        <taxon>Arthropoda</taxon>
        <taxon>Hexapoda</taxon>
        <taxon>Insecta</taxon>
        <taxon>Pterygota</taxon>
        <taxon>Neoptera</taxon>
        <taxon>Endopterygota</taxon>
        <taxon>Diptera</taxon>
        <taxon>Nematocera</taxon>
        <taxon>Psychodoidea</taxon>
        <taxon>Psychodidae</taxon>
        <taxon>Phlebotomus</taxon>
        <taxon>Phlebotomus</taxon>
    </lineage>
</organism>
<evidence type="ECO:0000313" key="3">
    <source>
        <dbReference type="Proteomes" id="UP000092462"/>
    </source>
</evidence>
<dbReference type="InterPro" id="IPR036691">
    <property type="entry name" value="Endo/exonu/phosph_ase_sf"/>
</dbReference>
<accession>A0A1B0D7Y4</accession>
<dbReference type="Proteomes" id="UP000092462">
    <property type="component" value="Unassembled WGS sequence"/>
</dbReference>
<protein>
    <recommendedName>
        <fullName evidence="1">Endonuclease/exonuclease/phosphatase domain-containing protein</fullName>
    </recommendedName>
</protein>
<dbReference type="PANTHER" id="PTHR33273:SF4">
    <property type="entry name" value="ENDONUCLEASE_EXONUCLEASE_PHOSPHATASE DOMAIN-CONTAINING PROTEIN"/>
    <property type="match status" value="1"/>
</dbReference>
<name>A0A1B0D7Y4_PHLPP</name>
<dbReference type="Gene3D" id="3.60.10.10">
    <property type="entry name" value="Endonuclease/exonuclease/phosphatase"/>
    <property type="match status" value="1"/>
</dbReference>
<dbReference type="PANTHER" id="PTHR33273">
    <property type="entry name" value="DOMAIN-CONTAINING PROTEIN, PUTATIVE-RELATED"/>
    <property type="match status" value="1"/>
</dbReference>
<evidence type="ECO:0000313" key="2">
    <source>
        <dbReference type="EnsemblMetazoa" id="PPAI003657-PA"/>
    </source>
</evidence>
<sequence>MMTQLLRIVTWNANGLCNHALELKNFLVDNDVDIILISETHFTLKSYMHEKAPGGTAVILKKNIKHSLREKFRQEYIQATSVEIWCWGAPLVLSAVYCPPKHNIKKEQFVSFFNTLGPKFVAAGDWNAKHPQWGSRLTSPRGRELFHAMQSKNYVHLSTGQPTYWPSDPQKRPDVIDFGVAGGINPTRCKLTSSLDLTSDHTPVILDLLTRAEVYERSCTLYNKYTDWNVFREDLDDRLMIPNSITSPSELDSAVET</sequence>
<dbReference type="GO" id="GO:0003824">
    <property type="term" value="F:catalytic activity"/>
    <property type="evidence" value="ECO:0007669"/>
    <property type="project" value="InterPro"/>
</dbReference>
<dbReference type="InterPro" id="IPR005135">
    <property type="entry name" value="Endo/exonuclease/phosphatase"/>
</dbReference>
<proteinExistence type="predicted"/>